<dbReference type="Pfam" id="PF00005">
    <property type="entry name" value="ABC_tran"/>
    <property type="match status" value="1"/>
</dbReference>
<sequence length="578" mass="64501">MELIKRILNYVKPYRKRLATAIVAMMLHSFLTVLFIKVFKDLIDTMINNISNTGEGLVKLSWVAAGIIVVFFLKGIAYYAQKYLTSYVAQKAIRDVRNDLYHHLQHLSLKFYDKMNTGQIMSRVTNDVGKLQSAIVSGAIGIFYKTFTLVGGLGYLFYLSWKLALAIVIIFPPVTYVFIKFNKRIRKVSRRVQAKVADITEVLQETITGVRIVKAFGQEEYEYDKFSQENHENFRATMKNTQLSASLTPIVEILASFAFTFVLWYGGYEVIKGNMTPGELLAFFTLLITISGPIKSLSKLSNTIQQALAAADRIFEIMDLEVDIKEKKEAIELGEVDGKIEFKDVWFSYNEDEMVLKGIDLVANPGEVVALVGPSGAGKSTLVDLIPRFYDPQNGEVLIDGYNIKDLTIGSLRDKMGIVPQETMLFGGTVKDNIAYGSIDRVKEEVVAAAKAANAHEFIMEFSDGYDTAVSERGSSLSGGQRQRVAIARAILKDPKILILDEATSALDTESEALVQEALERLMQNRTTFVIAHRLSTILNADRIVVLDEGEIIETGTHEELLATGGLYSSLYEVQFAD</sequence>
<keyword evidence="6 14" id="KW-0067">ATP-binding</keyword>
<name>A0A1T4KYB2_9FIRM</name>
<evidence type="ECO:0000256" key="6">
    <source>
        <dbReference type="ARBA" id="ARBA00022840"/>
    </source>
</evidence>
<keyword evidence="4 11" id="KW-0812">Transmembrane</keyword>
<dbReference type="NCBIfam" id="TIGR02203">
    <property type="entry name" value="MsbA_lipidA"/>
    <property type="match status" value="1"/>
</dbReference>
<dbReference type="PANTHER" id="PTHR43394:SF1">
    <property type="entry name" value="ATP-BINDING CASSETTE SUB-FAMILY B MEMBER 10, MITOCHONDRIAL"/>
    <property type="match status" value="1"/>
</dbReference>
<evidence type="ECO:0000256" key="10">
    <source>
        <dbReference type="ARBA" id="ARBA00023136"/>
    </source>
</evidence>
<dbReference type="GO" id="GO:0005524">
    <property type="term" value="F:ATP binding"/>
    <property type="evidence" value="ECO:0007669"/>
    <property type="project" value="UniProtKB-KW"/>
</dbReference>
<evidence type="ECO:0000256" key="9">
    <source>
        <dbReference type="ARBA" id="ARBA00023055"/>
    </source>
</evidence>
<dbReference type="Gene3D" id="3.40.50.300">
    <property type="entry name" value="P-loop containing nucleotide triphosphate hydrolases"/>
    <property type="match status" value="1"/>
</dbReference>
<evidence type="ECO:0000313" key="15">
    <source>
        <dbReference type="Proteomes" id="UP000190625"/>
    </source>
</evidence>
<evidence type="ECO:0000256" key="11">
    <source>
        <dbReference type="SAM" id="Phobius"/>
    </source>
</evidence>
<dbReference type="Proteomes" id="UP000190625">
    <property type="component" value="Unassembled WGS sequence"/>
</dbReference>
<evidence type="ECO:0000256" key="1">
    <source>
        <dbReference type="ARBA" id="ARBA00004651"/>
    </source>
</evidence>
<feature type="transmembrane region" description="Helical" evidence="11">
    <location>
        <begin position="21"/>
        <end position="40"/>
    </location>
</feature>
<dbReference type="InterPro" id="IPR036640">
    <property type="entry name" value="ABC1_TM_sf"/>
</dbReference>
<dbReference type="FunFam" id="3.40.50.300:FF:000218">
    <property type="entry name" value="Multidrug ABC transporter ATP-binding protein"/>
    <property type="match status" value="1"/>
</dbReference>
<dbReference type="InterPro" id="IPR003593">
    <property type="entry name" value="AAA+_ATPase"/>
</dbReference>
<dbReference type="InterPro" id="IPR011527">
    <property type="entry name" value="ABC1_TM_dom"/>
</dbReference>
<dbReference type="GO" id="GO:0015421">
    <property type="term" value="F:ABC-type oligopeptide transporter activity"/>
    <property type="evidence" value="ECO:0007669"/>
    <property type="project" value="TreeGrafter"/>
</dbReference>
<keyword evidence="15" id="KW-1185">Reference proteome</keyword>
<comment type="subcellular location">
    <subcellularLocation>
        <location evidence="1">Cell membrane</location>
        <topology evidence="1">Multi-pass membrane protein</topology>
    </subcellularLocation>
</comment>
<dbReference type="AlphaFoldDB" id="A0A1T4KYB2"/>
<dbReference type="OrthoDB" id="9762517at2"/>
<dbReference type="EMBL" id="FUWM01000007">
    <property type="protein sequence ID" value="SJZ47353.1"/>
    <property type="molecule type" value="Genomic_DNA"/>
</dbReference>
<feature type="transmembrane region" description="Helical" evidence="11">
    <location>
        <begin position="163"/>
        <end position="181"/>
    </location>
</feature>
<organism evidence="14 15">
    <name type="scientific">Selenihalanaerobacter shriftii</name>
    <dbReference type="NCBI Taxonomy" id="142842"/>
    <lineage>
        <taxon>Bacteria</taxon>
        <taxon>Bacillati</taxon>
        <taxon>Bacillota</taxon>
        <taxon>Clostridia</taxon>
        <taxon>Halanaerobiales</taxon>
        <taxon>Halobacteroidaceae</taxon>
        <taxon>Selenihalanaerobacter</taxon>
    </lineage>
</organism>
<feature type="transmembrane region" description="Helical" evidence="11">
    <location>
        <begin position="60"/>
        <end position="80"/>
    </location>
</feature>
<dbReference type="Pfam" id="PF00664">
    <property type="entry name" value="ABC_membrane"/>
    <property type="match status" value="1"/>
</dbReference>
<dbReference type="GO" id="GO:0005886">
    <property type="term" value="C:plasma membrane"/>
    <property type="evidence" value="ECO:0007669"/>
    <property type="project" value="UniProtKB-SubCell"/>
</dbReference>
<dbReference type="InterPro" id="IPR039421">
    <property type="entry name" value="Type_1_exporter"/>
</dbReference>
<evidence type="ECO:0000256" key="7">
    <source>
        <dbReference type="ARBA" id="ARBA00022967"/>
    </source>
</evidence>
<keyword evidence="2" id="KW-0813">Transport</keyword>
<dbReference type="CDD" id="cd18552">
    <property type="entry name" value="ABC_6TM_MsbA_like"/>
    <property type="match status" value="1"/>
</dbReference>
<dbReference type="STRING" id="142842.SAMN02745118_00939"/>
<dbReference type="InterPro" id="IPR003439">
    <property type="entry name" value="ABC_transporter-like_ATP-bd"/>
</dbReference>
<dbReference type="PROSITE" id="PS50893">
    <property type="entry name" value="ABC_TRANSPORTER_2"/>
    <property type="match status" value="1"/>
</dbReference>
<gene>
    <name evidence="14" type="ORF">SAMN02745118_00939</name>
</gene>
<dbReference type="SMART" id="SM00382">
    <property type="entry name" value="AAA"/>
    <property type="match status" value="1"/>
</dbReference>
<accession>A0A1T4KYB2</accession>
<feature type="domain" description="ABC transmembrane type-1" evidence="13">
    <location>
        <begin position="19"/>
        <end position="306"/>
    </location>
</feature>
<evidence type="ECO:0000259" key="12">
    <source>
        <dbReference type="PROSITE" id="PS50893"/>
    </source>
</evidence>
<dbReference type="SUPFAM" id="SSF52540">
    <property type="entry name" value="P-loop containing nucleoside triphosphate hydrolases"/>
    <property type="match status" value="1"/>
</dbReference>
<dbReference type="PROSITE" id="PS50929">
    <property type="entry name" value="ABC_TM1F"/>
    <property type="match status" value="1"/>
</dbReference>
<dbReference type="InterPro" id="IPR011917">
    <property type="entry name" value="ABC_transpr_lipidA"/>
</dbReference>
<dbReference type="Gene3D" id="1.20.1560.10">
    <property type="entry name" value="ABC transporter type 1, transmembrane domain"/>
    <property type="match status" value="1"/>
</dbReference>
<feature type="transmembrane region" description="Helical" evidence="11">
    <location>
        <begin position="245"/>
        <end position="268"/>
    </location>
</feature>
<reference evidence="15" key="1">
    <citation type="submission" date="2017-02" db="EMBL/GenBank/DDBJ databases">
        <authorList>
            <person name="Varghese N."/>
            <person name="Submissions S."/>
        </authorList>
    </citation>
    <scope>NUCLEOTIDE SEQUENCE [LARGE SCALE GENOMIC DNA]</scope>
    <source>
        <strain evidence="15">ATCC BAA-73</strain>
    </source>
</reference>
<protein>
    <submittedName>
        <fullName evidence="14">ATP-binding cassette, subfamily B, MsbA</fullName>
    </submittedName>
</protein>
<keyword evidence="7" id="KW-1278">Translocase</keyword>
<evidence type="ECO:0000256" key="5">
    <source>
        <dbReference type="ARBA" id="ARBA00022741"/>
    </source>
</evidence>
<dbReference type="PANTHER" id="PTHR43394">
    <property type="entry name" value="ATP-DEPENDENT PERMEASE MDL1, MITOCHONDRIAL"/>
    <property type="match status" value="1"/>
</dbReference>
<keyword evidence="10 11" id="KW-0472">Membrane</keyword>
<proteinExistence type="predicted"/>
<dbReference type="InterPro" id="IPR017871">
    <property type="entry name" value="ABC_transporter-like_CS"/>
</dbReference>
<dbReference type="InterPro" id="IPR027417">
    <property type="entry name" value="P-loop_NTPase"/>
</dbReference>
<dbReference type="RefSeq" id="WP_143555661.1">
    <property type="nucleotide sequence ID" value="NZ_FUWM01000007.1"/>
</dbReference>
<evidence type="ECO:0000313" key="14">
    <source>
        <dbReference type="EMBL" id="SJZ47353.1"/>
    </source>
</evidence>
<evidence type="ECO:0000256" key="8">
    <source>
        <dbReference type="ARBA" id="ARBA00022989"/>
    </source>
</evidence>
<dbReference type="GO" id="GO:0034040">
    <property type="term" value="F:ATPase-coupled lipid transmembrane transporter activity"/>
    <property type="evidence" value="ECO:0007669"/>
    <property type="project" value="InterPro"/>
</dbReference>
<dbReference type="PROSITE" id="PS00211">
    <property type="entry name" value="ABC_TRANSPORTER_1"/>
    <property type="match status" value="1"/>
</dbReference>
<keyword evidence="8 11" id="KW-1133">Transmembrane helix</keyword>
<keyword evidence="3" id="KW-1003">Cell membrane</keyword>
<dbReference type="GO" id="GO:0016887">
    <property type="term" value="F:ATP hydrolysis activity"/>
    <property type="evidence" value="ECO:0007669"/>
    <property type="project" value="InterPro"/>
</dbReference>
<keyword evidence="9" id="KW-0445">Lipid transport</keyword>
<keyword evidence="5" id="KW-0547">Nucleotide-binding</keyword>
<evidence type="ECO:0000256" key="3">
    <source>
        <dbReference type="ARBA" id="ARBA00022475"/>
    </source>
</evidence>
<feature type="domain" description="ABC transporter" evidence="12">
    <location>
        <begin position="340"/>
        <end position="574"/>
    </location>
</feature>
<dbReference type="SUPFAM" id="SSF90123">
    <property type="entry name" value="ABC transporter transmembrane region"/>
    <property type="match status" value="1"/>
</dbReference>
<feature type="transmembrane region" description="Helical" evidence="11">
    <location>
        <begin position="131"/>
        <end position="157"/>
    </location>
</feature>
<evidence type="ECO:0000256" key="4">
    <source>
        <dbReference type="ARBA" id="ARBA00022692"/>
    </source>
</evidence>
<evidence type="ECO:0000256" key="2">
    <source>
        <dbReference type="ARBA" id="ARBA00022448"/>
    </source>
</evidence>
<evidence type="ECO:0000259" key="13">
    <source>
        <dbReference type="PROSITE" id="PS50929"/>
    </source>
</evidence>